<accession>A0ABY4EW88</accession>
<reference evidence="1 2" key="1">
    <citation type="submission" date="2022-04" db="EMBL/GenBank/DDBJ databases">
        <title>Gracilibacillus sp. isolated from saltern.</title>
        <authorList>
            <person name="Won M."/>
            <person name="Lee C.-M."/>
            <person name="Woen H.-Y."/>
            <person name="Kwon S.-W."/>
        </authorList>
    </citation>
    <scope>NUCLEOTIDE SEQUENCE [LARGE SCALE GENOMIC DNA]</scope>
    <source>
        <strain evidence="1 2">SSWR10-1</strain>
    </source>
</reference>
<evidence type="ECO:0008006" key="3">
    <source>
        <dbReference type="Google" id="ProtNLM"/>
    </source>
</evidence>
<sequence>MSKIEKMTENGGYVIDVQPAKKKVYMDVVGAFTTEQAEQFQYDYQQKIGSISTINYLLEIDCKDFEVIDEKMLPKLMHSFKLYKASEFKKIEFLISNNIEIRKQLESVAETADLSNYEIIDA</sequence>
<gene>
    <name evidence="1" type="ORF">MUN88_00515</name>
</gene>
<dbReference type="Proteomes" id="UP000831782">
    <property type="component" value="Chromosome"/>
</dbReference>
<protein>
    <recommendedName>
        <fullName evidence="3">STAS domain-containing protein</fullName>
    </recommendedName>
</protein>
<dbReference type="RefSeq" id="WP_244719580.1">
    <property type="nucleotide sequence ID" value="NZ_CP095072.1"/>
</dbReference>
<organism evidence="1 2">
    <name type="scientific">Gracilibacillus caseinilyticus</name>
    <dbReference type="NCBI Taxonomy" id="2932256"/>
    <lineage>
        <taxon>Bacteria</taxon>
        <taxon>Bacillati</taxon>
        <taxon>Bacillota</taxon>
        <taxon>Bacilli</taxon>
        <taxon>Bacillales</taxon>
        <taxon>Bacillaceae</taxon>
        <taxon>Gracilibacillus</taxon>
    </lineage>
</organism>
<dbReference type="EMBL" id="CP095072">
    <property type="protein sequence ID" value="UOQ48681.1"/>
    <property type="molecule type" value="Genomic_DNA"/>
</dbReference>
<name>A0ABY4EW88_9BACI</name>
<evidence type="ECO:0000313" key="1">
    <source>
        <dbReference type="EMBL" id="UOQ48681.1"/>
    </source>
</evidence>
<proteinExistence type="predicted"/>
<keyword evidence="2" id="KW-1185">Reference proteome</keyword>
<evidence type="ECO:0000313" key="2">
    <source>
        <dbReference type="Proteomes" id="UP000831782"/>
    </source>
</evidence>